<evidence type="ECO:0000256" key="5">
    <source>
        <dbReference type="ARBA" id="ARBA00022840"/>
    </source>
</evidence>
<dbReference type="InterPro" id="IPR032823">
    <property type="entry name" value="BCA_ABC_TP_C"/>
</dbReference>
<dbReference type="CDD" id="cd03219">
    <property type="entry name" value="ABC_Mj1267_LivG_branched"/>
    <property type="match status" value="1"/>
</dbReference>
<dbReference type="GO" id="GO:0005886">
    <property type="term" value="C:plasma membrane"/>
    <property type="evidence" value="ECO:0007669"/>
    <property type="project" value="TreeGrafter"/>
</dbReference>
<protein>
    <submittedName>
        <fullName evidence="8">High-affinity branched-chain amino acid ABC transporter ATP-binding protein LivG</fullName>
    </submittedName>
</protein>
<name>A0A4S5BL90_9BURK</name>
<dbReference type="GO" id="GO:1903806">
    <property type="term" value="P:L-isoleucine import across plasma membrane"/>
    <property type="evidence" value="ECO:0007669"/>
    <property type="project" value="TreeGrafter"/>
</dbReference>
<dbReference type="GO" id="GO:0015192">
    <property type="term" value="F:L-phenylalanine transmembrane transporter activity"/>
    <property type="evidence" value="ECO:0007669"/>
    <property type="project" value="TreeGrafter"/>
</dbReference>
<evidence type="ECO:0000313" key="8">
    <source>
        <dbReference type="EMBL" id="THJ33039.1"/>
    </source>
</evidence>
<evidence type="ECO:0000256" key="4">
    <source>
        <dbReference type="ARBA" id="ARBA00022741"/>
    </source>
</evidence>
<keyword evidence="4" id="KW-0547">Nucleotide-binding</keyword>
<keyword evidence="6" id="KW-0029">Amino-acid transport</keyword>
<comment type="similarity">
    <text evidence="1">Belongs to the ABC transporter superfamily.</text>
</comment>
<dbReference type="GO" id="GO:0016887">
    <property type="term" value="F:ATP hydrolysis activity"/>
    <property type="evidence" value="ECO:0007669"/>
    <property type="project" value="InterPro"/>
</dbReference>
<dbReference type="GO" id="GO:0005304">
    <property type="term" value="F:L-valine transmembrane transporter activity"/>
    <property type="evidence" value="ECO:0007669"/>
    <property type="project" value="TreeGrafter"/>
</dbReference>
<organism evidence="8 9">
    <name type="scientific">Lampropedia aestuarii</name>
    <dbReference type="NCBI Taxonomy" id="2562762"/>
    <lineage>
        <taxon>Bacteria</taxon>
        <taxon>Pseudomonadati</taxon>
        <taxon>Pseudomonadota</taxon>
        <taxon>Betaproteobacteria</taxon>
        <taxon>Burkholderiales</taxon>
        <taxon>Comamonadaceae</taxon>
        <taxon>Lampropedia</taxon>
    </lineage>
</organism>
<evidence type="ECO:0000256" key="2">
    <source>
        <dbReference type="ARBA" id="ARBA00022448"/>
    </source>
</evidence>
<evidence type="ECO:0000256" key="6">
    <source>
        <dbReference type="ARBA" id="ARBA00022970"/>
    </source>
</evidence>
<keyword evidence="3" id="KW-0472">Membrane</keyword>
<dbReference type="GO" id="GO:0015188">
    <property type="term" value="F:L-isoleucine transmembrane transporter activity"/>
    <property type="evidence" value="ECO:0007669"/>
    <property type="project" value="TreeGrafter"/>
</dbReference>
<dbReference type="PROSITE" id="PS50893">
    <property type="entry name" value="ABC_TRANSPORTER_2"/>
    <property type="match status" value="1"/>
</dbReference>
<dbReference type="GO" id="GO:0042941">
    <property type="term" value="P:D-alanine transmembrane transport"/>
    <property type="evidence" value="ECO:0007669"/>
    <property type="project" value="TreeGrafter"/>
</dbReference>
<evidence type="ECO:0000313" key="9">
    <source>
        <dbReference type="Proteomes" id="UP000306236"/>
    </source>
</evidence>
<dbReference type="InterPro" id="IPR003439">
    <property type="entry name" value="ABC_transporter-like_ATP-bd"/>
</dbReference>
<dbReference type="Pfam" id="PF12399">
    <property type="entry name" value="BCA_ABC_TP_C"/>
    <property type="match status" value="1"/>
</dbReference>
<dbReference type="PANTHER" id="PTHR45772:SF11">
    <property type="entry name" value="HIGH-AFFINITY BRANCHED-CHAIN AMINO ACID TRANSPORT ATP-BINDING PROTEIN LIVG"/>
    <property type="match status" value="1"/>
</dbReference>
<proteinExistence type="inferred from homology"/>
<dbReference type="GO" id="GO:0015808">
    <property type="term" value="P:L-alanine transport"/>
    <property type="evidence" value="ECO:0007669"/>
    <property type="project" value="TreeGrafter"/>
</dbReference>
<dbReference type="Pfam" id="PF00005">
    <property type="entry name" value="ABC_tran"/>
    <property type="match status" value="1"/>
</dbReference>
<dbReference type="EMBL" id="SSWX01000012">
    <property type="protein sequence ID" value="THJ33039.1"/>
    <property type="molecule type" value="Genomic_DNA"/>
</dbReference>
<dbReference type="InterPro" id="IPR003593">
    <property type="entry name" value="AAA+_ATPase"/>
</dbReference>
<evidence type="ECO:0000256" key="1">
    <source>
        <dbReference type="ARBA" id="ARBA00005417"/>
    </source>
</evidence>
<dbReference type="PANTHER" id="PTHR45772">
    <property type="entry name" value="CONSERVED COMPONENT OF ABC TRANSPORTER FOR NATURAL AMINO ACIDS-RELATED"/>
    <property type="match status" value="1"/>
</dbReference>
<keyword evidence="2" id="KW-0813">Transport</keyword>
<dbReference type="InterPro" id="IPR027417">
    <property type="entry name" value="P-loop_NTPase"/>
</dbReference>
<evidence type="ECO:0000259" key="7">
    <source>
        <dbReference type="PROSITE" id="PS50893"/>
    </source>
</evidence>
<dbReference type="AlphaFoldDB" id="A0A4S5BL90"/>
<dbReference type="Proteomes" id="UP000306236">
    <property type="component" value="Unassembled WGS sequence"/>
</dbReference>
<dbReference type="SMART" id="SM00382">
    <property type="entry name" value="AAA"/>
    <property type="match status" value="1"/>
</dbReference>
<dbReference type="RefSeq" id="WP_136406640.1">
    <property type="nucleotide sequence ID" value="NZ_JARXRQ010000005.1"/>
</dbReference>
<dbReference type="InterPro" id="IPR051120">
    <property type="entry name" value="ABC_AA/LPS_Transport"/>
</dbReference>
<accession>A0A4S5BL90</accession>
<dbReference type="SUPFAM" id="SSF52540">
    <property type="entry name" value="P-loop containing nucleoside triphosphate hydrolases"/>
    <property type="match status" value="1"/>
</dbReference>
<dbReference type="NCBIfam" id="NF008449">
    <property type="entry name" value="PRK11300.1"/>
    <property type="match status" value="1"/>
</dbReference>
<gene>
    <name evidence="8" type="primary">livG</name>
    <name evidence="8" type="ORF">E8K88_10645</name>
</gene>
<reference evidence="8 9" key="1">
    <citation type="submission" date="2019-04" db="EMBL/GenBank/DDBJ databases">
        <title>Lampropedia sp YIM MLB12 draf genome.</title>
        <authorList>
            <person name="Wang Y.-X."/>
        </authorList>
    </citation>
    <scope>NUCLEOTIDE SEQUENCE [LARGE SCALE GENOMIC DNA]</scope>
    <source>
        <strain evidence="8 9">YIM MLB12</strain>
    </source>
</reference>
<dbReference type="Gene3D" id="3.40.50.300">
    <property type="entry name" value="P-loop containing nucleotide triphosphate hydrolases"/>
    <property type="match status" value="1"/>
</dbReference>
<keyword evidence="9" id="KW-1185">Reference proteome</keyword>
<feature type="domain" description="ABC transporter" evidence="7">
    <location>
        <begin position="15"/>
        <end position="263"/>
    </location>
</feature>
<dbReference type="FunFam" id="3.40.50.300:FF:000317">
    <property type="entry name" value="Amino acid ABC transporter ATP-binding protein"/>
    <property type="match status" value="1"/>
</dbReference>
<keyword evidence="5 8" id="KW-0067">ATP-binding</keyword>
<comment type="caution">
    <text evidence="8">The sequence shown here is derived from an EMBL/GenBank/DDBJ whole genome shotgun (WGS) entry which is preliminary data.</text>
</comment>
<sequence>MTTQTQNTAGAAPLLEISNLTMRFGGLLAVDNVAFQVGTTEIFAIIGPNGAGKTTVFNCIGGFYKPSSGQVNMQGRNIAGQPSHKVARHGLVRTFQNVRLFKELTVLENLLVAQHTQVESNMLKGLLKLPSYRRAEKEALERAVWWLDFMGIRQYANREAGNLAYGHQRRLEIARCMITQPKLLMLDEPAAGLNPQEKVELQHLIQKLRNDFSVAVLLIEHDMSLVMNVSERILVMEHGKPIMTGTPEMVRNDPRVIKAYLGEE</sequence>
<dbReference type="OrthoDB" id="9805514at2"/>
<keyword evidence="3" id="KW-1003">Cell membrane</keyword>
<evidence type="ECO:0000256" key="3">
    <source>
        <dbReference type="ARBA" id="ARBA00022475"/>
    </source>
</evidence>
<dbReference type="GO" id="GO:1903805">
    <property type="term" value="P:L-valine import across plasma membrane"/>
    <property type="evidence" value="ECO:0007669"/>
    <property type="project" value="TreeGrafter"/>
</dbReference>
<dbReference type="GO" id="GO:0005524">
    <property type="term" value="F:ATP binding"/>
    <property type="evidence" value="ECO:0007669"/>
    <property type="project" value="UniProtKB-KW"/>
</dbReference>